<dbReference type="Gene3D" id="3.40.1390.10">
    <property type="entry name" value="MurE/MurF, N-terminal domain"/>
    <property type="match status" value="1"/>
</dbReference>
<evidence type="ECO:0000256" key="7">
    <source>
        <dbReference type="ARBA" id="ARBA00022984"/>
    </source>
</evidence>
<dbReference type="InterPro" id="IPR004101">
    <property type="entry name" value="Mur_ligase_C"/>
</dbReference>
<dbReference type="Pfam" id="PF01225">
    <property type="entry name" value="Mur_ligase"/>
    <property type="match status" value="1"/>
</dbReference>
<dbReference type="SUPFAM" id="SSF53623">
    <property type="entry name" value="MurD-like peptide ligases, catalytic domain"/>
    <property type="match status" value="1"/>
</dbReference>
<dbReference type="GO" id="GO:0005524">
    <property type="term" value="F:ATP binding"/>
    <property type="evidence" value="ECO:0007669"/>
    <property type="project" value="UniProtKB-UniRule"/>
</dbReference>
<evidence type="ECO:0000313" key="16">
    <source>
        <dbReference type="Proteomes" id="UP000469159"/>
    </source>
</evidence>
<dbReference type="InterPro" id="IPR005863">
    <property type="entry name" value="UDP-N-AcMur_synth"/>
</dbReference>
<reference evidence="15 16" key="1">
    <citation type="submission" date="2019-12" db="EMBL/GenBank/DDBJ databases">
        <title>Genomic-based taxomic classification of the family Erythrobacteraceae.</title>
        <authorList>
            <person name="Xu L."/>
        </authorList>
    </citation>
    <scope>NUCLEOTIDE SEQUENCE [LARGE SCALE GENOMIC DNA]</scope>
    <source>
        <strain evidence="15 16">MCCC 1K02066</strain>
    </source>
</reference>
<dbReference type="GO" id="GO:0071555">
    <property type="term" value="P:cell wall organization"/>
    <property type="evidence" value="ECO:0007669"/>
    <property type="project" value="UniProtKB-KW"/>
</dbReference>
<evidence type="ECO:0000256" key="8">
    <source>
        <dbReference type="ARBA" id="ARBA00023306"/>
    </source>
</evidence>
<dbReference type="InterPro" id="IPR036615">
    <property type="entry name" value="Mur_ligase_C_dom_sf"/>
</dbReference>
<keyword evidence="9 10" id="KW-0961">Cell wall biogenesis/degradation</keyword>
<dbReference type="RefSeq" id="WP_160746531.1">
    <property type="nucleotide sequence ID" value="NZ_WTYK01000004.1"/>
</dbReference>
<gene>
    <name evidence="10 15" type="primary">murF</name>
    <name evidence="15" type="ORF">GRI75_08500</name>
</gene>
<evidence type="ECO:0000256" key="6">
    <source>
        <dbReference type="ARBA" id="ARBA00022960"/>
    </source>
</evidence>
<evidence type="ECO:0000256" key="3">
    <source>
        <dbReference type="ARBA" id="ARBA00022618"/>
    </source>
</evidence>
<evidence type="ECO:0000256" key="10">
    <source>
        <dbReference type="HAMAP-Rule" id="MF_02019"/>
    </source>
</evidence>
<dbReference type="Pfam" id="PF08245">
    <property type="entry name" value="Mur_ligase_M"/>
    <property type="match status" value="1"/>
</dbReference>
<keyword evidence="16" id="KW-1185">Reference proteome</keyword>
<evidence type="ECO:0000256" key="2">
    <source>
        <dbReference type="ARBA" id="ARBA00022598"/>
    </source>
</evidence>
<evidence type="ECO:0000256" key="9">
    <source>
        <dbReference type="ARBA" id="ARBA00023316"/>
    </source>
</evidence>
<keyword evidence="6 10" id="KW-0133">Cell shape</keyword>
<dbReference type="SUPFAM" id="SSF63418">
    <property type="entry name" value="MurE/MurF N-terminal domain"/>
    <property type="match status" value="1"/>
</dbReference>
<comment type="similarity">
    <text evidence="10">Belongs to the MurCDEF family. MurF subfamily.</text>
</comment>
<keyword evidence="8 10" id="KW-0131">Cell cycle</keyword>
<protein>
    <recommendedName>
        <fullName evidence="10 11">UDP-N-acetylmuramoyl-tripeptide--D-alanyl-D-alanine ligase</fullName>
        <ecNumber evidence="10 11">6.3.2.10</ecNumber>
    </recommendedName>
    <alternativeName>
        <fullName evidence="10">D-alanyl-D-alanine-adding enzyme</fullName>
    </alternativeName>
</protein>
<comment type="catalytic activity">
    <reaction evidence="10 11">
        <text>D-alanyl-D-alanine + UDP-N-acetyl-alpha-D-muramoyl-L-alanyl-gamma-D-glutamyl-meso-2,6-diaminopimelate + ATP = UDP-N-acetyl-alpha-D-muramoyl-L-alanyl-gamma-D-glutamyl-meso-2,6-diaminopimeloyl-D-alanyl-D-alanine + ADP + phosphate + H(+)</text>
        <dbReference type="Rhea" id="RHEA:28374"/>
        <dbReference type="ChEBI" id="CHEBI:15378"/>
        <dbReference type="ChEBI" id="CHEBI:30616"/>
        <dbReference type="ChEBI" id="CHEBI:43474"/>
        <dbReference type="ChEBI" id="CHEBI:57822"/>
        <dbReference type="ChEBI" id="CHEBI:61386"/>
        <dbReference type="ChEBI" id="CHEBI:83905"/>
        <dbReference type="ChEBI" id="CHEBI:456216"/>
        <dbReference type="EC" id="6.3.2.10"/>
    </reaction>
</comment>
<dbReference type="PANTHER" id="PTHR43024:SF1">
    <property type="entry name" value="UDP-N-ACETYLMURAMOYL-TRIPEPTIDE--D-ALANYL-D-ALANINE LIGASE"/>
    <property type="match status" value="1"/>
</dbReference>
<dbReference type="InterPro" id="IPR000713">
    <property type="entry name" value="Mur_ligase_N"/>
</dbReference>
<dbReference type="Gene3D" id="3.40.1190.10">
    <property type="entry name" value="Mur-like, catalytic domain"/>
    <property type="match status" value="1"/>
</dbReference>
<dbReference type="EMBL" id="WTYK01000004">
    <property type="protein sequence ID" value="MXP41680.1"/>
    <property type="molecule type" value="Genomic_DNA"/>
</dbReference>
<evidence type="ECO:0000259" key="12">
    <source>
        <dbReference type="Pfam" id="PF01225"/>
    </source>
</evidence>
<evidence type="ECO:0000256" key="11">
    <source>
        <dbReference type="RuleBase" id="RU004136"/>
    </source>
</evidence>
<keyword evidence="4 10" id="KW-0547">Nucleotide-binding</keyword>
<dbReference type="InterPro" id="IPR013221">
    <property type="entry name" value="Mur_ligase_cen"/>
</dbReference>
<comment type="caution">
    <text evidence="15">The sequence shown here is derived from an EMBL/GenBank/DDBJ whole genome shotgun (WGS) entry which is preliminary data.</text>
</comment>
<comment type="pathway">
    <text evidence="10 11">Cell wall biogenesis; peptidoglycan biosynthesis.</text>
</comment>
<evidence type="ECO:0000256" key="1">
    <source>
        <dbReference type="ARBA" id="ARBA00022490"/>
    </source>
</evidence>
<keyword evidence="2 10" id="KW-0436">Ligase</keyword>
<feature type="domain" description="Mur ligase N-terminal catalytic" evidence="12">
    <location>
        <begin position="42"/>
        <end position="108"/>
    </location>
</feature>
<accession>A0A6I4URT1</accession>
<dbReference type="NCBIfam" id="TIGR01143">
    <property type="entry name" value="murF"/>
    <property type="match status" value="1"/>
</dbReference>
<dbReference type="Gene3D" id="3.90.190.20">
    <property type="entry name" value="Mur ligase, C-terminal domain"/>
    <property type="match status" value="1"/>
</dbReference>
<evidence type="ECO:0000256" key="5">
    <source>
        <dbReference type="ARBA" id="ARBA00022840"/>
    </source>
</evidence>
<keyword evidence="1 10" id="KW-0963">Cytoplasm</keyword>
<dbReference type="OrthoDB" id="9801978at2"/>
<dbReference type="UniPathway" id="UPA00219"/>
<evidence type="ECO:0000259" key="14">
    <source>
        <dbReference type="Pfam" id="PF08245"/>
    </source>
</evidence>
<comment type="subcellular location">
    <subcellularLocation>
        <location evidence="10 11">Cytoplasm</location>
    </subcellularLocation>
</comment>
<dbReference type="PANTHER" id="PTHR43024">
    <property type="entry name" value="UDP-N-ACETYLMURAMOYL-TRIPEPTIDE--D-ALANYL-D-ALANINE LIGASE"/>
    <property type="match status" value="1"/>
</dbReference>
<dbReference type="EC" id="6.3.2.10" evidence="10 11"/>
<keyword evidence="3 10" id="KW-0132">Cell division</keyword>
<dbReference type="InterPro" id="IPR035911">
    <property type="entry name" value="MurE/MurF_N"/>
</dbReference>
<dbReference type="AlphaFoldDB" id="A0A6I4URT1"/>
<comment type="caution">
    <text evidence="10">Lacks conserved residue(s) required for the propagation of feature annotation.</text>
</comment>
<dbReference type="GO" id="GO:0008360">
    <property type="term" value="P:regulation of cell shape"/>
    <property type="evidence" value="ECO:0007669"/>
    <property type="project" value="UniProtKB-KW"/>
</dbReference>
<dbReference type="Proteomes" id="UP000469159">
    <property type="component" value="Unassembled WGS sequence"/>
</dbReference>
<keyword evidence="5 10" id="KW-0067">ATP-binding</keyword>
<dbReference type="GO" id="GO:0051301">
    <property type="term" value="P:cell division"/>
    <property type="evidence" value="ECO:0007669"/>
    <property type="project" value="UniProtKB-KW"/>
</dbReference>
<comment type="function">
    <text evidence="10 11">Involved in cell wall formation. Catalyzes the final step in the synthesis of UDP-N-acetylmuramoyl-pentapeptide, the precursor of murein.</text>
</comment>
<dbReference type="SUPFAM" id="SSF53244">
    <property type="entry name" value="MurD-like peptide ligases, peptide-binding domain"/>
    <property type="match status" value="1"/>
</dbReference>
<dbReference type="HAMAP" id="MF_02019">
    <property type="entry name" value="MurF"/>
    <property type="match status" value="1"/>
</dbReference>
<dbReference type="InterPro" id="IPR036565">
    <property type="entry name" value="Mur-like_cat_sf"/>
</dbReference>
<organism evidence="15 16">
    <name type="scientific">Croceibacterium soli</name>
    <dbReference type="NCBI Taxonomy" id="1739690"/>
    <lineage>
        <taxon>Bacteria</taxon>
        <taxon>Pseudomonadati</taxon>
        <taxon>Pseudomonadota</taxon>
        <taxon>Alphaproteobacteria</taxon>
        <taxon>Sphingomonadales</taxon>
        <taxon>Erythrobacteraceae</taxon>
        <taxon>Croceibacterium</taxon>
    </lineage>
</organism>
<dbReference type="GO" id="GO:0005737">
    <property type="term" value="C:cytoplasm"/>
    <property type="evidence" value="ECO:0007669"/>
    <property type="project" value="UniProtKB-SubCell"/>
</dbReference>
<dbReference type="GO" id="GO:0009252">
    <property type="term" value="P:peptidoglycan biosynthetic process"/>
    <property type="evidence" value="ECO:0007669"/>
    <property type="project" value="UniProtKB-UniRule"/>
</dbReference>
<dbReference type="GO" id="GO:0047480">
    <property type="term" value="F:UDP-N-acetylmuramoyl-tripeptide-D-alanyl-D-alanine ligase activity"/>
    <property type="evidence" value="ECO:0007669"/>
    <property type="project" value="UniProtKB-UniRule"/>
</dbReference>
<proteinExistence type="inferred from homology"/>
<keyword evidence="7 10" id="KW-0573">Peptidoglycan synthesis</keyword>
<evidence type="ECO:0000313" key="15">
    <source>
        <dbReference type="EMBL" id="MXP41680.1"/>
    </source>
</evidence>
<evidence type="ECO:0000256" key="4">
    <source>
        <dbReference type="ARBA" id="ARBA00022741"/>
    </source>
</evidence>
<feature type="domain" description="Mur ligase central" evidence="14">
    <location>
        <begin position="121"/>
        <end position="312"/>
    </location>
</feature>
<feature type="domain" description="Mur ligase C-terminal" evidence="13">
    <location>
        <begin position="349"/>
        <end position="468"/>
    </location>
</feature>
<dbReference type="InterPro" id="IPR051046">
    <property type="entry name" value="MurCDEF_CellWall_CoF430Synth"/>
</dbReference>
<name>A0A6I4URT1_9SPHN</name>
<dbReference type="Pfam" id="PF02875">
    <property type="entry name" value="Mur_ligase_C"/>
    <property type="match status" value="1"/>
</dbReference>
<sequence length="485" mass="49527">MSALEKVLAWPARPADSYGLALWTAAEIADAVGGTASGPFQVSGVEMDSRDVRPGDLFVALKGESTDGHAFLDKAFAKGAAAALVERPVDWPHVLVEDTTKALAALAAAARERCAARVIGVTGSVGKTGVKEAIFVALERSSRGAAHRSVRSYNNHVGVPLSLARMPGRAAYGVFEMGMNHAGEIAALTAQVRPHVAVITTIAPAHIENLGSEEAIADAKAEIFAGLTPGGTAVIPADSPHSGRLRKAAEAVGARVLSFGRAADADVRLLDAVPVANGGSLVTAALGERRLCYTVAEPGEHWIANSLAVMGAVFAAGGDLGAAGLALAEMGGLKGRGARHRVAVPGGHALLIDESYNANPASMRATLAQLGHTPASRRIAVLGSMKELGDFAPAFHGQLAEPLAEAGVDYAVLVGPEMSALARELGKAAHNPLGKALDFDHCEGPGEAIAALEEFGLVGGDAVLVKGSNSVGLARLVSHFAAREG</sequence>
<evidence type="ECO:0000259" key="13">
    <source>
        <dbReference type="Pfam" id="PF02875"/>
    </source>
</evidence>